<dbReference type="AlphaFoldDB" id="A0A157RLU1"/>
<gene>
    <name evidence="3" type="ORF">SAMEA1982600_05160</name>
</gene>
<dbReference type="Pfam" id="PF20388">
    <property type="entry name" value="DUF6683"/>
    <property type="match status" value="1"/>
</dbReference>
<reference evidence="3 4" key="1">
    <citation type="submission" date="2016-03" db="EMBL/GenBank/DDBJ databases">
        <authorList>
            <consortium name="Pathogen Informatics"/>
        </authorList>
    </citation>
    <scope>NUCLEOTIDE SEQUENCE [LARGE SCALE GENOMIC DNA]</scope>
    <source>
        <strain evidence="3 4">NCTC13364</strain>
    </source>
</reference>
<dbReference type="EMBL" id="FKBS01000029">
    <property type="protein sequence ID" value="SAI58854.1"/>
    <property type="molecule type" value="Genomic_DNA"/>
</dbReference>
<name>A0A157RLU1_9BORD</name>
<evidence type="ECO:0000313" key="4">
    <source>
        <dbReference type="Proteomes" id="UP000077037"/>
    </source>
</evidence>
<evidence type="ECO:0008006" key="5">
    <source>
        <dbReference type="Google" id="ProtNLM"/>
    </source>
</evidence>
<keyword evidence="2" id="KW-0732">Signal</keyword>
<evidence type="ECO:0000313" key="3">
    <source>
        <dbReference type="EMBL" id="SAI58854.1"/>
    </source>
</evidence>
<feature type="chain" id="PRO_5007615705" description="Lipoprotein" evidence="2">
    <location>
        <begin position="25"/>
        <end position="257"/>
    </location>
</feature>
<evidence type="ECO:0000256" key="1">
    <source>
        <dbReference type="SAM" id="MobiDB-lite"/>
    </source>
</evidence>
<sequence length="257" mass="27695">MTARHWQVWSLAALLMTAPLAARAQDIGPALDPGLMVGWTANAAVQYDLERRAKAAERGKSQAGLNTRSLSSAMQAPGRGSVNSSDPLFTYRPSAAVRRANYARFVERSRAVDPQGAAQLEHVFKTEDLMGKADQWMQTYGLTATNVADATSVYLMSAWLASRGRSEDPDRASMRAVRDQVASAIAATPAFRKASDAQKQELSEAMIIQAIMISQYVDAAKAQPSLMAAVQNAAVSGAKNTFGFDIRQMALSARGLR</sequence>
<accession>A0A157RLU1</accession>
<dbReference type="RefSeq" id="WP_066420803.1">
    <property type="nucleotide sequence ID" value="NZ_FKBS01000029.1"/>
</dbReference>
<protein>
    <recommendedName>
        <fullName evidence="5">Lipoprotein</fullName>
    </recommendedName>
</protein>
<feature type="region of interest" description="Disordered" evidence="1">
    <location>
        <begin position="57"/>
        <end position="85"/>
    </location>
</feature>
<dbReference type="Proteomes" id="UP000077037">
    <property type="component" value="Unassembled WGS sequence"/>
</dbReference>
<organism evidence="3 4">
    <name type="scientific">Bordetella ansorpii</name>
    <dbReference type="NCBI Taxonomy" id="288768"/>
    <lineage>
        <taxon>Bacteria</taxon>
        <taxon>Pseudomonadati</taxon>
        <taxon>Pseudomonadota</taxon>
        <taxon>Betaproteobacteria</taxon>
        <taxon>Burkholderiales</taxon>
        <taxon>Alcaligenaceae</taxon>
        <taxon>Bordetella</taxon>
    </lineage>
</organism>
<feature type="signal peptide" evidence="2">
    <location>
        <begin position="1"/>
        <end position="24"/>
    </location>
</feature>
<dbReference type="OrthoDB" id="7563604at2"/>
<evidence type="ECO:0000256" key="2">
    <source>
        <dbReference type="SAM" id="SignalP"/>
    </source>
</evidence>
<feature type="compositionally biased region" description="Polar residues" evidence="1">
    <location>
        <begin position="63"/>
        <end position="74"/>
    </location>
</feature>
<dbReference type="InterPro" id="IPR046505">
    <property type="entry name" value="DUF6683"/>
</dbReference>
<proteinExistence type="predicted"/>